<dbReference type="CDD" id="cd01002">
    <property type="entry name" value="PBP2_Ehub_like"/>
    <property type="match status" value="1"/>
</dbReference>
<dbReference type="SMART" id="SM00062">
    <property type="entry name" value="PBPb"/>
    <property type="match status" value="1"/>
</dbReference>
<dbReference type="Proteomes" id="UP000002588">
    <property type="component" value="Chromosome"/>
</dbReference>
<evidence type="ECO:0000259" key="2">
    <source>
        <dbReference type="SMART" id="SM00062"/>
    </source>
</evidence>
<protein>
    <submittedName>
        <fullName evidence="3">Conserved hypothetical amino acid-binding protein</fullName>
    </submittedName>
</protein>
<proteinExistence type="predicted"/>
<evidence type="ECO:0000313" key="3">
    <source>
        <dbReference type="EMBL" id="CAL94845.1"/>
    </source>
</evidence>
<dbReference type="STRING" id="62928.azo2228"/>
<feature type="domain" description="Solute-binding protein family 3/N-terminal" evidence="2">
    <location>
        <begin position="44"/>
        <end position="260"/>
    </location>
</feature>
<dbReference type="RefSeq" id="WP_011765959.1">
    <property type="nucleotide sequence ID" value="NC_008702.1"/>
</dbReference>
<evidence type="ECO:0000256" key="1">
    <source>
        <dbReference type="ARBA" id="ARBA00022729"/>
    </source>
</evidence>
<dbReference type="AlphaFoldDB" id="A1K7P0"/>
<dbReference type="KEGG" id="azo:azo2228"/>
<dbReference type="PANTHER" id="PTHR35936:SF17">
    <property type="entry name" value="ARGININE-BINDING EXTRACELLULAR PROTEIN ARTP"/>
    <property type="match status" value="1"/>
</dbReference>
<dbReference type="PANTHER" id="PTHR35936">
    <property type="entry name" value="MEMBRANE-BOUND LYTIC MUREIN TRANSGLYCOSYLASE F"/>
    <property type="match status" value="1"/>
</dbReference>
<sequence length="287" mass="30453">MKDTLKLSHLFSLALVIVAAVIAQWIETPERSRSALERVRDGGVVLAGYALEPPFVTLEADGRVSGEAPEVFRRAVAAVGPGQIDWVHSDFGSLAHELASGQIDVIVSGMFITPEREGQMVFTRPTAVVCPAFAVPAGNPQGVHSYTEVADRSELRLGVVAGAVEVAQARGLGVPAERTVAFPDALSGLAAVESGRVSAFALSAVSLRRAIVEHPLLQMVAPLVGDPPVLPGRPAFALRPGDRDFRDALDHVLDGFLGSPEHHALVVPFGFLPTELPHYERSARCGQ</sequence>
<gene>
    <name evidence="3" type="ordered locus">azo2228</name>
</gene>
<organism evidence="3 4">
    <name type="scientific">Azoarcus sp. (strain BH72)</name>
    <dbReference type="NCBI Taxonomy" id="418699"/>
    <lineage>
        <taxon>Bacteria</taxon>
        <taxon>Pseudomonadati</taxon>
        <taxon>Pseudomonadota</taxon>
        <taxon>Betaproteobacteria</taxon>
        <taxon>Rhodocyclales</taxon>
        <taxon>Zoogloeaceae</taxon>
        <taxon>Azoarcus</taxon>
    </lineage>
</organism>
<dbReference type="HOGENOM" id="CLU_019602_2_0_4"/>
<dbReference type="GO" id="GO:0051470">
    <property type="term" value="P:ectoine transmembrane transport"/>
    <property type="evidence" value="ECO:0007669"/>
    <property type="project" value="InterPro"/>
</dbReference>
<evidence type="ECO:0000313" key="4">
    <source>
        <dbReference type="Proteomes" id="UP000002588"/>
    </source>
</evidence>
<dbReference type="InterPro" id="IPR014337">
    <property type="entry name" value="Ectoine_EhuB"/>
</dbReference>
<keyword evidence="4" id="KW-1185">Reference proteome</keyword>
<dbReference type="EMBL" id="AM406670">
    <property type="protein sequence ID" value="CAL94845.1"/>
    <property type="molecule type" value="Genomic_DNA"/>
</dbReference>
<reference evidence="3 4" key="1">
    <citation type="journal article" date="2006" name="Nat. Biotechnol.">
        <title>Complete genome of the mutualistic, N2-fixing grass endophyte Azoarcus sp. strain BH72.</title>
        <authorList>
            <person name="Krause A."/>
            <person name="Ramakumar A."/>
            <person name="Bartels D."/>
            <person name="Battistoni F."/>
            <person name="Bekel T."/>
            <person name="Boch J."/>
            <person name="Boehm M."/>
            <person name="Friedrich F."/>
            <person name="Hurek T."/>
            <person name="Krause L."/>
            <person name="Linke B."/>
            <person name="McHardy A.C."/>
            <person name="Sarkar A."/>
            <person name="Schneiker S."/>
            <person name="Syed A.A."/>
            <person name="Thauer R."/>
            <person name="Vorhoelter F.-J."/>
            <person name="Weidner S."/>
            <person name="Puehler A."/>
            <person name="Reinhold-Hurek B."/>
            <person name="Kaiser O."/>
            <person name="Goesmann A."/>
        </authorList>
    </citation>
    <scope>NUCLEOTIDE SEQUENCE [LARGE SCALE GENOMIC DNA]</scope>
    <source>
        <strain evidence="3 4">BH72</strain>
    </source>
</reference>
<dbReference type="Gene3D" id="3.40.190.10">
    <property type="entry name" value="Periplasmic binding protein-like II"/>
    <property type="match status" value="2"/>
</dbReference>
<accession>A1K7P0</accession>
<dbReference type="SUPFAM" id="SSF53850">
    <property type="entry name" value="Periplasmic binding protein-like II"/>
    <property type="match status" value="1"/>
</dbReference>
<dbReference type="eggNOG" id="COG0834">
    <property type="taxonomic scope" value="Bacteria"/>
</dbReference>
<keyword evidence="1" id="KW-0732">Signal</keyword>
<dbReference type="GO" id="GO:0033294">
    <property type="term" value="F:ectoine binding"/>
    <property type="evidence" value="ECO:0007669"/>
    <property type="project" value="InterPro"/>
</dbReference>
<dbReference type="InterPro" id="IPR001638">
    <property type="entry name" value="Solute-binding_3/MltF_N"/>
</dbReference>
<dbReference type="Pfam" id="PF00497">
    <property type="entry name" value="SBP_bac_3"/>
    <property type="match status" value="1"/>
</dbReference>
<name>A1K7P0_AZOSB</name>